<dbReference type="Proteomes" id="UP000193218">
    <property type="component" value="Unassembled WGS sequence"/>
</dbReference>
<proteinExistence type="predicted"/>
<evidence type="ECO:0000256" key="1">
    <source>
        <dbReference type="SAM" id="MobiDB-lite"/>
    </source>
</evidence>
<accession>A0A1Y1UL77</accession>
<organism evidence="2 3">
    <name type="scientific">Kockovaella imperatae</name>
    <dbReference type="NCBI Taxonomy" id="4999"/>
    <lineage>
        <taxon>Eukaryota</taxon>
        <taxon>Fungi</taxon>
        <taxon>Dikarya</taxon>
        <taxon>Basidiomycota</taxon>
        <taxon>Agaricomycotina</taxon>
        <taxon>Tremellomycetes</taxon>
        <taxon>Tremellales</taxon>
        <taxon>Cuniculitremaceae</taxon>
        <taxon>Kockovaella</taxon>
    </lineage>
</organism>
<protein>
    <submittedName>
        <fullName evidence="2">Uncharacterized protein</fullName>
    </submittedName>
</protein>
<dbReference type="AlphaFoldDB" id="A0A1Y1UL77"/>
<dbReference type="RefSeq" id="XP_021872158.1">
    <property type="nucleotide sequence ID" value="XM_022018021.1"/>
</dbReference>
<dbReference type="InParanoid" id="A0A1Y1UL77"/>
<keyword evidence="3" id="KW-1185">Reference proteome</keyword>
<evidence type="ECO:0000313" key="2">
    <source>
        <dbReference type="EMBL" id="ORX38236.1"/>
    </source>
</evidence>
<sequence>MLCRPPRSPINREQRPPAYLVRPSGTCETVSGLFALWHEELEIVIDSMVRESLPDYSVKAKTALEKYASGTMTQEEYEKTVTDMAESQYELLETWKSKDLSNYAEEDEVRADGRSLGLVPGSQAETEPEETKGLLEEDTGPLETSYAGTDCTFKDAFDKWSEWTKQTAKLQNKVILWWLERQAQDMQSVRSNLIEGKSSTNDTQKILEIKALGFHPQIQTWQRDPSNNNPDERRIVAKLNEECSIMSRSQTDALCGSNAQTIFHHLRALGFEDSSEMLTDHDTSIPAESFQGESRRVTQSTSFSAFINQSPQLLPRIGIEFDSKMSYTPDVYIGALASAHALIFPGSSTAPDPQFSSTFVFTEVGDPSRKNRVATFGAKLLTKSMEKWCSEGGENANADRKRAL</sequence>
<feature type="region of interest" description="Disordered" evidence="1">
    <location>
        <begin position="104"/>
        <end position="141"/>
    </location>
</feature>
<reference evidence="2 3" key="1">
    <citation type="submission" date="2017-03" db="EMBL/GenBank/DDBJ databases">
        <title>Widespread Adenine N6-methylation of Active Genes in Fungi.</title>
        <authorList>
            <consortium name="DOE Joint Genome Institute"/>
            <person name="Mondo S.J."/>
            <person name="Dannebaum R.O."/>
            <person name="Kuo R.C."/>
            <person name="Louie K.B."/>
            <person name="Bewick A.J."/>
            <person name="Labutti K."/>
            <person name="Haridas S."/>
            <person name="Kuo A."/>
            <person name="Salamov A."/>
            <person name="Ahrendt S.R."/>
            <person name="Lau R."/>
            <person name="Bowen B.P."/>
            <person name="Lipzen A."/>
            <person name="Sullivan W."/>
            <person name="Andreopoulos W.B."/>
            <person name="Clum A."/>
            <person name="Lindquist E."/>
            <person name="Daum C."/>
            <person name="Northen T.R."/>
            <person name="Ramamoorthy G."/>
            <person name="Schmitz R.J."/>
            <person name="Gryganskyi A."/>
            <person name="Culley D."/>
            <person name="Magnuson J."/>
            <person name="James T.Y."/>
            <person name="O'Malley M.A."/>
            <person name="Stajich J.E."/>
            <person name="Spatafora J.W."/>
            <person name="Visel A."/>
            <person name="Grigoriev I.V."/>
        </authorList>
    </citation>
    <scope>NUCLEOTIDE SEQUENCE [LARGE SCALE GENOMIC DNA]</scope>
    <source>
        <strain evidence="2 3">NRRL Y-17943</strain>
    </source>
</reference>
<evidence type="ECO:0000313" key="3">
    <source>
        <dbReference type="Proteomes" id="UP000193218"/>
    </source>
</evidence>
<name>A0A1Y1UL77_9TREE</name>
<dbReference type="GeneID" id="33559830"/>
<gene>
    <name evidence="2" type="ORF">BD324DRAFT_649615</name>
</gene>
<dbReference type="EMBL" id="NBSH01000004">
    <property type="protein sequence ID" value="ORX38236.1"/>
    <property type="molecule type" value="Genomic_DNA"/>
</dbReference>
<comment type="caution">
    <text evidence="2">The sequence shown here is derived from an EMBL/GenBank/DDBJ whole genome shotgun (WGS) entry which is preliminary data.</text>
</comment>